<gene>
    <name evidence="2" type="ORF">D7V93_14850</name>
</gene>
<feature type="chain" id="PRO_5017311708" description="Flagellar assembly protein T N-terminal domain-containing protein" evidence="1">
    <location>
        <begin position="19"/>
        <end position="405"/>
    </location>
</feature>
<dbReference type="Gene3D" id="3.30.1660.40">
    <property type="entry name" value="FlgT, N-terminal domain"/>
    <property type="match status" value="1"/>
</dbReference>
<accession>A0A3A8Q888</accession>
<name>A0A3A8Q888_9BACT</name>
<dbReference type="RefSeq" id="WP_120644042.1">
    <property type="nucleotide sequence ID" value="NZ_RAWB01000133.1"/>
</dbReference>
<evidence type="ECO:0000313" key="3">
    <source>
        <dbReference type="Proteomes" id="UP000272888"/>
    </source>
</evidence>
<dbReference type="Proteomes" id="UP000272888">
    <property type="component" value="Unassembled WGS sequence"/>
</dbReference>
<proteinExistence type="predicted"/>
<feature type="signal peptide" evidence="1">
    <location>
        <begin position="1"/>
        <end position="18"/>
    </location>
</feature>
<dbReference type="AlphaFoldDB" id="A0A3A8Q888"/>
<dbReference type="InterPro" id="IPR038180">
    <property type="entry name" value="FlgT_N_sf"/>
</dbReference>
<keyword evidence="3" id="KW-1185">Reference proteome</keyword>
<dbReference type="EMBL" id="RAWB01000133">
    <property type="protein sequence ID" value="RKH59484.1"/>
    <property type="molecule type" value="Genomic_DNA"/>
</dbReference>
<evidence type="ECO:0000256" key="1">
    <source>
        <dbReference type="SAM" id="SignalP"/>
    </source>
</evidence>
<evidence type="ECO:0000313" key="2">
    <source>
        <dbReference type="EMBL" id="RKH59484.1"/>
    </source>
</evidence>
<organism evidence="2 3">
    <name type="scientific">Corallococcus llansteffanensis</name>
    <dbReference type="NCBI Taxonomy" id="2316731"/>
    <lineage>
        <taxon>Bacteria</taxon>
        <taxon>Pseudomonadati</taxon>
        <taxon>Myxococcota</taxon>
        <taxon>Myxococcia</taxon>
        <taxon>Myxococcales</taxon>
        <taxon>Cystobacterineae</taxon>
        <taxon>Myxococcaceae</taxon>
        <taxon>Corallococcus</taxon>
    </lineage>
</organism>
<keyword evidence="1" id="KW-0732">Signal</keyword>
<reference evidence="3" key="1">
    <citation type="submission" date="2018-09" db="EMBL/GenBank/DDBJ databases">
        <authorList>
            <person name="Livingstone P.G."/>
            <person name="Whitworth D.E."/>
        </authorList>
    </citation>
    <scope>NUCLEOTIDE SEQUENCE [LARGE SCALE GENOMIC DNA]</scope>
    <source>
        <strain evidence="3">CA051B</strain>
    </source>
</reference>
<sequence>MPLKLTALCLFLATTALAAAPKPAPTPGVVVKEASGEAAIVNGNVDKAFNEAKAAALREAVEQVAGVRIAADTLTANSQLISDRIFTNSAGYVRRYEVLGHEVLADVSKVTVRAEVGTEQLDKDLQAVQALIRRLGSPKLVILTQEQTVDPKGLVTNGGMFATVLTEAFKQDQWTIIDPHFAAGKVKLQPGVALSATEAKEIGDLSRADYILYGTVVFRQQPPTGNGIIPEVDAQGRQLVFSVSGEYDLAVFATDNGSQLAKVAGKFASGPDDLGGPSKAVISYDRTAYEIARRRGQRIVTEVRAPVIEYVRASQQDGNRVSVTVLGLKDYAAVQAFRKVLAESLTGLRGEPGKATFGKDATRFDLTFLGGTDELAGQLGGKTFQKRKVSVTGVTANTVELTVAP</sequence>
<protein>
    <recommendedName>
        <fullName evidence="4">Flagellar assembly protein T N-terminal domain-containing protein</fullName>
    </recommendedName>
</protein>
<evidence type="ECO:0008006" key="4">
    <source>
        <dbReference type="Google" id="ProtNLM"/>
    </source>
</evidence>
<comment type="caution">
    <text evidence="2">The sequence shown here is derived from an EMBL/GenBank/DDBJ whole genome shotgun (WGS) entry which is preliminary data.</text>
</comment>